<evidence type="ECO:0000259" key="2">
    <source>
        <dbReference type="PROSITE" id="PS50172"/>
    </source>
</evidence>
<feature type="compositionally biased region" description="Polar residues" evidence="1">
    <location>
        <begin position="326"/>
        <end position="335"/>
    </location>
</feature>
<dbReference type="Pfam" id="PF12738">
    <property type="entry name" value="PTCB-BRCT"/>
    <property type="match status" value="1"/>
</dbReference>
<dbReference type="InterPro" id="IPR036420">
    <property type="entry name" value="BRCT_dom_sf"/>
</dbReference>
<dbReference type="RefSeq" id="XP_014665782.1">
    <property type="nucleotide sequence ID" value="XM_014810296.1"/>
</dbReference>
<name>A0ABM1E0R1_PRICU</name>
<evidence type="ECO:0000313" key="3">
    <source>
        <dbReference type="Proteomes" id="UP000695022"/>
    </source>
</evidence>
<feature type="domain" description="BRCT" evidence="2">
    <location>
        <begin position="31"/>
        <end position="121"/>
    </location>
</feature>
<evidence type="ECO:0000313" key="4">
    <source>
        <dbReference type="RefSeq" id="XP_014665782.1"/>
    </source>
</evidence>
<dbReference type="Gene3D" id="3.40.50.10190">
    <property type="entry name" value="BRCT domain"/>
    <property type="match status" value="3"/>
</dbReference>
<dbReference type="PANTHER" id="PTHR14625">
    <property type="entry name" value="MICROCEPHALIN"/>
    <property type="match status" value="1"/>
</dbReference>
<gene>
    <name evidence="4" type="primary">LOC106807832</name>
</gene>
<dbReference type="PANTHER" id="PTHR14625:SF3">
    <property type="entry name" value="MICROCEPHALIN"/>
    <property type="match status" value="1"/>
</dbReference>
<reference evidence="4" key="1">
    <citation type="submission" date="2025-08" db="UniProtKB">
        <authorList>
            <consortium name="RefSeq"/>
        </authorList>
    </citation>
    <scope>IDENTIFICATION</scope>
</reference>
<feature type="compositionally biased region" description="Polar residues" evidence="1">
    <location>
        <begin position="200"/>
        <end position="215"/>
    </location>
</feature>
<dbReference type="SUPFAM" id="SSF52113">
    <property type="entry name" value="BRCT domain"/>
    <property type="match status" value="3"/>
</dbReference>
<dbReference type="CDD" id="cd17736">
    <property type="entry name" value="BRCT_microcephalin_rpt2"/>
    <property type="match status" value="1"/>
</dbReference>
<dbReference type="Pfam" id="PF00533">
    <property type="entry name" value="BRCT"/>
    <property type="match status" value="1"/>
</dbReference>
<dbReference type="PROSITE" id="PS50172">
    <property type="entry name" value="BRCT"/>
    <property type="match status" value="2"/>
</dbReference>
<feature type="region of interest" description="Disordered" evidence="1">
    <location>
        <begin position="141"/>
        <end position="165"/>
    </location>
</feature>
<dbReference type="InterPro" id="IPR022047">
    <property type="entry name" value="Microcephalin-like"/>
</dbReference>
<dbReference type="GeneID" id="106807832"/>
<proteinExistence type="predicted"/>
<feature type="domain" description="BRCT" evidence="2">
    <location>
        <begin position="465"/>
        <end position="521"/>
    </location>
</feature>
<sequence length="634" mass="69240">MDFDVARAASARRQSHCSTSEADELPATQPIDDRVLKDVVAYIEVRCLTENRTRGISKQIEMLGATVMPKFTNDVTHVVFKGGKRTTQQRALKLGVHLVSVLWVESCRQNQTHMSENLYPVASPGKSTPIVGRLRKMKSMQPKEFDEEVARSADRQQRRQRMRNKKNMREFLFNTPEQGNSPLFVAETQPRRSADAGSDVSLSVPDTPTYVQQSRLRTEIMQRLRAGASSGDSSASSAGDATRQDSVVKSPAMDRLNNVSPVHRKLFRNPSARDATKRPRCDSDDSGTVSHGSSSSDGEQAAAGRVSPGGGRPPVKPSKKKRKLWLSTQEPSSKLCTPHETSRAEVSGSEIMIGGKKRAGKPARPAWSRRNDANSTSTVIEILKTVMAPTRTSLEEFKPSAARKPRRSAEKSSAADGSNVAAKQRRSGGSTSSQSSRSSSIVMTSLHASEQELVIAIVGKLGRFRLRDDVGCDTTHVVCGRERRTLNALAAIARGCWIVSVSWVLESLETGAWLAETPYECVAWFPAARLACAEREAAGGGDSYRQAVFARCGRVHVGNTDAPEEKMVNLLQQCGAEVTACHRKADVCVGGRTSNQHATHVTEKWVFDSITAHEAQPLARYAVTEQGRSASPEF</sequence>
<feature type="compositionally biased region" description="Low complexity" evidence="1">
    <location>
        <begin position="226"/>
        <end position="241"/>
    </location>
</feature>
<feature type="compositionally biased region" description="Basic and acidic residues" evidence="1">
    <location>
        <begin position="141"/>
        <end position="157"/>
    </location>
</feature>
<keyword evidence="3" id="KW-1185">Reference proteome</keyword>
<dbReference type="CDD" id="cd17751">
    <property type="entry name" value="BRCT_microcephalin_rpt3"/>
    <property type="match status" value="1"/>
</dbReference>
<dbReference type="SMART" id="SM00292">
    <property type="entry name" value="BRCT"/>
    <property type="match status" value="3"/>
</dbReference>
<feature type="region of interest" description="Disordered" evidence="1">
    <location>
        <begin position="188"/>
        <end position="372"/>
    </location>
</feature>
<organism evidence="3 4">
    <name type="scientific">Priapulus caudatus</name>
    <name type="common">Priapulid worm</name>
    <dbReference type="NCBI Taxonomy" id="37621"/>
    <lineage>
        <taxon>Eukaryota</taxon>
        <taxon>Metazoa</taxon>
        <taxon>Ecdysozoa</taxon>
        <taxon>Scalidophora</taxon>
        <taxon>Priapulida</taxon>
        <taxon>Priapulimorpha</taxon>
        <taxon>Priapulimorphida</taxon>
        <taxon>Priapulidae</taxon>
        <taxon>Priapulus</taxon>
    </lineage>
</organism>
<dbReference type="InterPro" id="IPR001357">
    <property type="entry name" value="BRCT_dom"/>
</dbReference>
<feature type="compositionally biased region" description="Low complexity" evidence="1">
    <location>
        <begin position="286"/>
        <end position="298"/>
    </location>
</feature>
<dbReference type="CDD" id="cd17716">
    <property type="entry name" value="BRCT_microcephalin_rpt1"/>
    <property type="match status" value="1"/>
</dbReference>
<feature type="compositionally biased region" description="Basic and acidic residues" evidence="1">
    <location>
        <begin position="274"/>
        <end position="283"/>
    </location>
</feature>
<accession>A0ABM1E0R1</accession>
<protein>
    <submittedName>
        <fullName evidence="4">Microcephalin-like</fullName>
    </submittedName>
</protein>
<evidence type="ECO:0000256" key="1">
    <source>
        <dbReference type="SAM" id="MobiDB-lite"/>
    </source>
</evidence>
<feature type="compositionally biased region" description="Low complexity" evidence="1">
    <location>
        <begin position="427"/>
        <end position="439"/>
    </location>
</feature>
<feature type="region of interest" description="Disordered" evidence="1">
    <location>
        <begin position="391"/>
        <end position="439"/>
    </location>
</feature>
<dbReference type="Proteomes" id="UP000695022">
    <property type="component" value="Unplaced"/>
</dbReference>